<dbReference type="Pfam" id="PF04500">
    <property type="entry name" value="FLYWCH"/>
    <property type="match status" value="1"/>
</dbReference>
<dbReference type="Proteomes" id="UP000299102">
    <property type="component" value="Unassembled WGS sequence"/>
</dbReference>
<feature type="domain" description="FLYWCH-type" evidence="4">
    <location>
        <begin position="129"/>
        <end position="187"/>
    </location>
</feature>
<name>A0A4C1ZZN8_EUMVA</name>
<keyword evidence="6" id="KW-1185">Reference proteome</keyword>
<evidence type="ECO:0000256" key="2">
    <source>
        <dbReference type="ARBA" id="ARBA00022771"/>
    </source>
</evidence>
<evidence type="ECO:0000313" key="6">
    <source>
        <dbReference type="Proteomes" id="UP000299102"/>
    </source>
</evidence>
<evidence type="ECO:0000259" key="4">
    <source>
        <dbReference type="Pfam" id="PF04500"/>
    </source>
</evidence>
<evidence type="ECO:0000256" key="1">
    <source>
        <dbReference type="ARBA" id="ARBA00022723"/>
    </source>
</evidence>
<keyword evidence="3" id="KW-0862">Zinc</keyword>
<dbReference type="GO" id="GO:0008270">
    <property type="term" value="F:zinc ion binding"/>
    <property type="evidence" value="ECO:0007669"/>
    <property type="project" value="UniProtKB-KW"/>
</dbReference>
<accession>A0A4C1ZZN8</accession>
<protein>
    <recommendedName>
        <fullName evidence="4">FLYWCH-type domain-containing protein</fullName>
    </recommendedName>
</protein>
<dbReference type="OrthoDB" id="6159439at2759"/>
<evidence type="ECO:0000313" key="5">
    <source>
        <dbReference type="EMBL" id="GBP93178.1"/>
    </source>
</evidence>
<evidence type="ECO:0000256" key="3">
    <source>
        <dbReference type="ARBA" id="ARBA00022833"/>
    </source>
</evidence>
<dbReference type="InterPro" id="IPR007588">
    <property type="entry name" value="Znf_FLYWCH"/>
</dbReference>
<sequence length="192" mass="22089">MAKKKKHIRKANEQASLHRRPLTFATPLPASWEGIGYIMEGDRADEQGRSACSRSAGIERTARHQLSIAVEENYSSAYTLTNYTRERSRLEPEYTISVTRPQSSTDSFGQATRRVSNVAVDILAQYSWSRQGNAIILLGDYRFKKRSKHMNQRKEMHWVCNQCDKGCRARLTTLDDTIIRIHNVHQHDGIRK</sequence>
<keyword evidence="1" id="KW-0479">Metal-binding</keyword>
<organism evidence="5 6">
    <name type="scientific">Eumeta variegata</name>
    <name type="common">Bagworm moth</name>
    <name type="synonym">Eumeta japonica</name>
    <dbReference type="NCBI Taxonomy" id="151549"/>
    <lineage>
        <taxon>Eukaryota</taxon>
        <taxon>Metazoa</taxon>
        <taxon>Ecdysozoa</taxon>
        <taxon>Arthropoda</taxon>
        <taxon>Hexapoda</taxon>
        <taxon>Insecta</taxon>
        <taxon>Pterygota</taxon>
        <taxon>Neoptera</taxon>
        <taxon>Endopterygota</taxon>
        <taxon>Lepidoptera</taxon>
        <taxon>Glossata</taxon>
        <taxon>Ditrysia</taxon>
        <taxon>Tineoidea</taxon>
        <taxon>Psychidae</taxon>
        <taxon>Oiketicinae</taxon>
        <taxon>Eumeta</taxon>
    </lineage>
</organism>
<dbReference type="AlphaFoldDB" id="A0A4C1ZZN8"/>
<dbReference type="Gene3D" id="2.20.25.240">
    <property type="match status" value="1"/>
</dbReference>
<gene>
    <name evidence="5" type="ORF">EVAR_65256_1</name>
</gene>
<proteinExistence type="predicted"/>
<keyword evidence="2" id="KW-0863">Zinc-finger</keyword>
<dbReference type="EMBL" id="BGZK01002347">
    <property type="protein sequence ID" value="GBP93178.1"/>
    <property type="molecule type" value="Genomic_DNA"/>
</dbReference>
<reference evidence="5 6" key="1">
    <citation type="journal article" date="2019" name="Commun. Biol.">
        <title>The bagworm genome reveals a unique fibroin gene that provides high tensile strength.</title>
        <authorList>
            <person name="Kono N."/>
            <person name="Nakamura H."/>
            <person name="Ohtoshi R."/>
            <person name="Tomita M."/>
            <person name="Numata K."/>
            <person name="Arakawa K."/>
        </authorList>
    </citation>
    <scope>NUCLEOTIDE SEQUENCE [LARGE SCALE GENOMIC DNA]</scope>
</reference>
<comment type="caution">
    <text evidence="5">The sequence shown here is derived from an EMBL/GenBank/DDBJ whole genome shotgun (WGS) entry which is preliminary data.</text>
</comment>